<dbReference type="AlphaFoldDB" id="A0A8I6RQP9"/>
<organism evidence="6 7">
    <name type="scientific">Cimex lectularius</name>
    <name type="common">Bed bug</name>
    <name type="synonym">Acanthia lectularia</name>
    <dbReference type="NCBI Taxonomy" id="79782"/>
    <lineage>
        <taxon>Eukaryota</taxon>
        <taxon>Metazoa</taxon>
        <taxon>Ecdysozoa</taxon>
        <taxon>Arthropoda</taxon>
        <taxon>Hexapoda</taxon>
        <taxon>Insecta</taxon>
        <taxon>Pterygota</taxon>
        <taxon>Neoptera</taxon>
        <taxon>Paraneoptera</taxon>
        <taxon>Hemiptera</taxon>
        <taxon>Heteroptera</taxon>
        <taxon>Panheteroptera</taxon>
        <taxon>Cimicomorpha</taxon>
        <taxon>Cimicidae</taxon>
        <taxon>Cimex</taxon>
    </lineage>
</organism>
<keyword evidence="7" id="KW-1185">Reference proteome</keyword>
<keyword evidence="2 4" id="KW-0863">Zinc-finger</keyword>
<dbReference type="GO" id="GO:0003677">
    <property type="term" value="F:DNA binding"/>
    <property type="evidence" value="ECO:0007669"/>
    <property type="project" value="InterPro"/>
</dbReference>
<evidence type="ECO:0000256" key="2">
    <source>
        <dbReference type="ARBA" id="ARBA00022771"/>
    </source>
</evidence>
<accession>A0A8I6RQP9</accession>
<keyword evidence="3" id="KW-0862">Zinc</keyword>
<dbReference type="Pfam" id="PF02892">
    <property type="entry name" value="zf-BED"/>
    <property type="match status" value="1"/>
</dbReference>
<proteinExistence type="predicted"/>
<evidence type="ECO:0000259" key="5">
    <source>
        <dbReference type="PROSITE" id="PS50808"/>
    </source>
</evidence>
<feature type="domain" description="BED-type" evidence="5">
    <location>
        <begin position="2"/>
        <end position="52"/>
    </location>
</feature>
<protein>
    <recommendedName>
        <fullName evidence="5">BED-type domain-containing protein</fullName>
    </recommendedName>
</protein>
<dbReference type="SUPFAM" id="SSF57667">
    <property type="entry name" value="beta-beta-alpha zinc fingers"/>
    <property type="match status" value="1"/>
</dbReference>
<dbReference type="GO" id="GO:0008270">
    <property type="term" value="F:zinc ion binding"/>
    <property type="evidence" value="ECO:0007669"/>
    <property type="project" value="UniProtKB-KW"/>
</dbReference>
<dbReference type="PROSITE" id="PS50808">
    <property type="entry name" value="ZF_BED"/>
    <property type="match status" value="1"/>
</dbReference>
<evidence type="ECO:0000256" key="4">
    <source>
        <dbReference type="PROSITE-ProRule" id="PRU00027"/>
    </source>
</evidence>
<dbReference type="EnsemblMetazoa" id="XM_014390938.2">
    <property type="protein sequence ID" value="XP_014246424.1"/>
    <property type="gene ID" value="LOC106664883"/>
</dbReference>
<name>A0A8I6RQP9_CIMLE</name>
<keyword evidence="1" id="KW-0479">Metal-binding</keyword>
<dbReference type="InterPro" id="IPR036236">
    <property type="entry name" value="Znf_C2H2_sf"/>
</dbReference>
<evidence type="ECO:0000256" key="1">
    <source>
        <dbReference type="ARBA" id="ARBA00022723"/>
    </source>
</evidence>
<evidence type="ECO:0000256" key="3">
    <source>
        <dbReference type="ARBA" id="ARBA00022833"/>
    </source>
</evidence>
<dbReference type="InterPro" id="IPR003656">
    <property type="entry name" value="Znf_BED"/>
</dbReference>
<sequence>MKIRSSIWNHFTKVGEKGKCNYCNALLSMTSGSMSNLKRHLKAKHPLIDLQHIKEEVQVAVEEIVQEKVDEMSDSGNISPLKTSGVHMSCQEGKNLNAFLKKPDFEQKQEMNKLWISNGRKFIKGKDDYSIYGKNIASRMRRADKSHRAVAIAKNHIDNVIFKLEMGDFDDPVHSNENVDHSDNYPVLAEFITVRTEVAENNVSEEK</sequence>
<reference evidence="6" key="1">
    <citation type="submission" date="2022-01" db="UniProtKB">
        <authorList>
            <consortium name="EnsemblMetazoa"/>
        </authorList>
    </citation>
    <scope>IDENTIFICATION</scope>
</reference>
<dbReference type="Proteomes" id="UP000494040">
    <property type="component" value="Unassembled WGS sequence"/>
</dbReference>
<dbReference type="SMART" id="SM00614">
    <property type="entry name" value="ZnF_BED"/>
    <property type="match status" value="1"/>
</dbReference>
<dbReference type="KEGG" id="clec:106664883"/>
<dbReference type="OrthoDB" id="6620066at2759"/>
<evidence type="ECO:0000313" key="7">
    <source>
        <dbReference type="Proteomes" id="UP000494040"/>
    </source>
</evidence>
<gene>
    <name evidence="6" type="primary">106664883</name>
</gene>
<evidence type="ECO:0000313" key="6">
    <source>
        <dbReference type="EnsemblMetazoa" id="XP_014246424.1"/>
    </source>
</evidence>